<feature type="non-terminal residue" evidence="1">
    <location>
        <position position="86"/>
    </location>
</feature>
<gene>
    <name evidence="1" type="ORF">S01H1_39124</name>
</gene>
<sequence>MNAVHARFGSCQQRVGTVCPADLAAHKAAESYVAVFTYQALSQSAQDVRGTIAAESPREAREKLRAQGTIVETIEQQRSISVLSLV</sequence>
<name>X0UXR3_9ZZZZ</name>
<proteinExistence type="predicted"/>
<reference evidence="1" key="1">
    <citation type="journal article" date="2014" name="Front. Microbiol.">
        <title>High frequency of phylogenetically diverse reductive dehalogenase-homologous genes in deep subseafloor sedimentary metagenomes.</title>
        <authorList>
            <person name="Kawai M."/>
            <person name="Futagami T."/>
            <person name="Toyoda A."/>
            <person name="Takaki Y."/>
            <person name="Nishi S."/>
            <person name="Hori S."/>
            <person name="Arai W."/>
            <person name="Tsubouchi T."/>
            <person name="Morono Y."/>
            <person name="Uchiyama I."/>
            <person name="Ito T."/>
            <person name="Fujiyama A."/>
            <person name="Inagaki F."/>
            <person name="Takami H."/>
        </authorList>
    </citation>
    <scope>NUCLEOTIDE SEQUENCE</scope>
    <source>
        <strain evidence="1">Expedition CK06-06</strain>
    </source>
</reference>
<accession>X0UXR3</accession>
<organism evidence="1">
    <name type="scientific">marine sediment metagenome</name>
    <dbReference type="NCBI Taxonomy" id="412755"/>
    <lineage>
        <taxon>unclassified sequences</taxon>
        <taxon>metagenomes</taxon>
        <taxon>ecological metagenomes</taxon>
    </lineage>
</organism>
<dbReference type="AlphaFoldDB" id="X0UXR3"/>
<comment type="caution">
    <text evidence="1">The sequence shown here is derived from an EMBL/GenBank/DDBJ whole genome shotgun (WGS) entry which is preliminary data.</text>
</comment>
<evidence type="ECO:0000313" key="1">
    <source>
        <dbReference type="EMBL" id="GAG10550.1"/>
    </source>
</evidence>
<protein>
    <submittedName>
        <fullName evidence="1">Uncharacterized protein</fullName>
    </submittedName>
</protein>
<dbReference type="EMBL" id="BARS01024669">
    <property type="protein sequence ID" value="GAG10550.1"/>
    <property type="molecule type" value="Genomic_DNA"/>
</dbReference>